<protein>
    <recommendedName>
        <fullName evidence="4">DUF2798 domain-containing protein</fullName>
    </recommendedName>
</protein>
<gene>
    <name evidence="2" type="ORF">FF104_20470</name>
</gene>
<keyword evidence="1" id="KW-1133">Transmembrane helix</keyword>
<keyword evidence="1" id="KW-0812">Transmembrane</keyword>
<proteinExistence type="predicted"/>
<name>A0AAP9UGC1_CLOBU</name>
<evidence type="ECO:0008006" key="4">
    <source>
        <dbReference type="Google" id="ProtNLM"/>
    </source>
</evidence>
<feature type="transmembrane region" description="Helical" evidence="1">
    <location>
        <begin position="9"/>
        <end position="33"/>
    </location>
</feature>
<dbReference type="AlphaFoldDB" id="A0AAP9UGC1"/>
<dbReference type="RefSeq" id="WP_035764277.1">
    <property type="nucleotide sequence ID" value="NZ_AP019717.1"/>
</dbReference>
<sequence>MPRNKKEGIIFGITMCVIMVFFMGMLNISIHHGVFDGEVMIICLKAFPVTFIVAFIIEGAIVGKVNRMLLERFCGEKDSVNARILFNCFFIVTCMSLIMTFIGGMLGGDSLSLVTKEFFIRWPRNFCAAFFLNILVAGPVSRAILRMIQRSADAKKNAVAGA</sequence>
<feature type="transmembrane region" description="Helical" evidence="1">
    <location>
        <begin position="84"/>
        <end position="106"/>
    </location>
</feature>
<reference evidence="2 3" key="1">
    <citation type="submission" date="2019-05" db="EMBL/GenBank/DDBJ databases">
        <authorList>
            <person name="Schori C."/>
            <person name="Ahrens C."/>
        </authorList>
    </citation>
    <scope>NUCLEOTIDE SEQUENCE [LARGE SCALE GENOMIC DNA]</scope>
    <source>
        <strain evidence="2 3">DSM 10702</strain>
    </source>
</reference>
<dbReference type="Pfam" id="PF11391">
    <property type="entry name" value="DUF2798"/>
    <property type="match status" value="2"/>
</dbReference>
<feature type="transmembrane region" description="Helical" evidence="1">
    <location>
        <begin position="126"/>
        <end position="145"/>
    </location>
</feature>
<evidence type="ECO:0000256" key="1">
    <source>
        <dbReference type="SAM" id="Phobius"/>
    </source>
</evidence>
<organism evidence="2 3">
    <name type="scientific">Clostridium butyricum</name>
    <dbReference type="NCBI Taxonomy" id="1492"/>
    <lineage>
        <taxon>Bacteria</taxon>
        <taxon>Bacillati</taxon>
        <taxon>Bacillota</taxon>
        <taxon>Clostridia</taxon>
        <taxon>Eubacteriales</taxon>
        <taxon>Clostridiaceae</taxon>
        <taxon>Clostridium</taxon>
    </lineage>
</organism>
<evidence type="ECO:0000313" key="2">
    <source>
        <dbReference type="EMBL" id="QMW93283.1"/>
    </source>
</evidence>
<dbReference type="Proteomes" id="UP000515243">
    <property type="component" value="Chromosome 2"/>
</dbReference>
<evidence type="ECO:0000313" key="3">
    <source>
        <dbReference type="Proteomes" id="UP000515243"/>
    </source>
</evidence>
<dbReference type="EMBL" id="CP040627">
    <property type="protein sequence ID" value="QMW93283.1"/>
    <property type="molecule type" value="Genomic_DNA"/>
</dbReference>
<keyword evidence="1" id="KW-0472">Membrane</keyword>
<dbReference type="GeneID" id="92946598"/>
<feature type="transmembrane region" description="Helical" evidence="1">
    <location>
        <begin position="39"/>
        <end position="63"/>
    </location>
</feature>
<accession>A0AAP9UGC1</accession>
<dbReference type="InterPro" id="IPR021529">
    <property type="entry name" value="DUF2798"/>
</dbReference>